<dbReference type="Proteomes" id="UP000824469">
    <property type="component" value="Unassembled WGS sequence"/>
</dbReference>
<feature type="non-terminal residue" evidence="2">
    <location>
        <position position="97"/>
    </location>
</feature>
<dbReference type="AlphaFoldDB" id="A0AA38G6K3"/>
<proteinExistence type="predicted"/>
<name>A0AA38G6K3_TAXCH</name>
<accession>A0AA38G6K3</accession>
<evidence type="ECO:0000256" key="1">
    <source>
        <dbReference type="SAM" id="MobiDB-lite"/>
    </source>
</evidence>
<feature type="region of interest" description="Disordered" evidence="1">
    <location>
        <begin position="1"/>
        <end position="25"/>
    </location>
</feature>
<protein>
    <submittedName>
        <fullName evidence="2">Uncharacterized protein</fullName>
    </submittedName>
</protein>
<organism evidence="2 3">
    <name type="scientific">Taxus chinensis</name>
    <name type="common">Chinese yew</name>
    <name type="synonym">Taxus wallichiana var. chinensis</name>
    <dbReference type="NCBI Taxonomy" id="29808"/>
    <lineage>
        <taxon>Eukaryota</taxon>
        <taxon>Viridiplantae</taxon>
        <taxon>Streptophyta</taxon>
        <taxon>Embryophyta</taxon>
        <taxon>Tracheophyta</taxon>
        <taxon>Spermatophyta</taxon>
        <taxon>Pinopsida</taxon>
        <taxon>Pinidae</taxon>
        <taxon>Conifers II</taxon>
        <taxon>Cupressales</taxon>
        <taxon>Taxaceae</taxon>
        <taxon>Taxus</taxon>
    </lineage>
</organism>
<reference evidence="2 3" key="1">
    <citation type="journal article" date="2021" name="Nat. Plants">
        <title>The Taxus genome provides insights into paclitaxel biosynthesis.</title>
        <authorList>
            <person name="Xiong X."/>
            <person name="Gou J."/>
            <person name="Liao Q."/>
            <person name="Li Y."/>
            <person name="Zhou Q."/>
            <person name="Bi G."/>
            <person name="Li C."/>
            <person name="Du R."/>
            <person name="Wang X."/>
            <person name="Sun T."/>
            <person name="Guo L."/>
            <person name="Liang H."/>
            <person name="Lu P."/>
            <person name="Wu Y."/>
            <person name="Zhang Z."/>
            <person name="Ro D.K."/>
            <person name="Shang Y."/>
            <person name="Huang S."/>
            <person name="Yan J."/>
        </authorList>
    </citation>
    <scope>NUCLEOTIDE SEQUENCE [LARGE SCALE GENOMIC DNA]</scope>
    <source>
        <strain evidence="2">Ta-2019</strain>
    </source>
</reference>
<feature type="compositionally biased region" description="Basic and acidic residues" evidence="1">
    <location>
        <begin position="1"/>
        <end position="15"/>
    </location>
</feature>
<comment type="caution">
    <text evidence="2">The sequence shown here is derived from an EMBL/GenBank/DDBJ whole genome shotgun (WGS) entry which is preliminary data.</text>
</comment>
<dbReference type="EMBL" id="JAHRHJ020000005">
    <property type="protein sequence ID" value="KAH9315653.1"/>
    <property type="molecule type" value="Genomic_DNA"/>
</dbReference>
<evidence type="ECO:0000313" key="2">
    <source>
        <dbReference type="EMBL" id="KAH9315653.1"/>
    </source>
</evidence>
<keyword evidence="3" id="KW-1185">Reference proteome</keyword>
<gene>
    <name evidence="2" type="ORF">KI387_024280</name>
</gene>
<evidence type="ECO:0000313" key="3">
    <source>
        <dbReference type="Proteomes" id="UP000824469"/>
    </source>
</evidence>
<sequence>MSASHPDKSCSKRGEDEEGDGDEAIEKKQGNYLEVYEQSGSKQPVDFGEVGRVFKVVELFAMVWNMDAVLDQCGVYLSHSLVYHVLSRFSNARKPAL</sequence>